<feature type="region of interest" description="Disordered" evidence="1">
    <location>
        <begin position="1"/>
        <end position="40"/>
    </location>
</feature>
<accession>A0A3S4BBI5</accession>
<dbReference type="Proteomes" id="UP000289323">
    <property type="component" value="Unassembled WGS sequence"/>
</dbReference>
<reference evidence="2 3" key="1">
    <citation type="submission" date="2018-04" db="EMBL/GenBank/DDBJ databases">
        <authorList>
            <person name="Huttner S."/>
            <person name="Dainat J."/>
        </authorList>
    </citation>
    <scope>NUCLEOTIDE SEQUENCE [LARGE SCALE GENOMIC DNA]</scope>
</reference>
<name>A0A3S4BBI5_9PEZI</name>
<dbReference type="EMBL" id="OUUZ01000019">
    <property type="protein sequence ID" value="SPQ27238.1"/>
    <property type="molecule type" value="Genomic_DNA"/>
</dbReference>
<evidence type="ECO:0000313" key="3">
    <source>
        <dbReference type="Proteomes" id="UP000289323"/>
    </source>
</evidence>
<proteinExistence type="predicted"/>
<sequence length="76" mass="8122">MTRTAARRIERRPAHAAVEPTRCGSASARQGGERSSHPFSLQMHTSVTVQGLRVVGVAVTFVDVVVDRPLVVVGAE</sequence>
<evidence type="ECO:0000313" key="2">
    <source>
        <dbReference type="EMBL" id="SPQ27238.1"/>
    </source>
</evidence>
<gene>
    <name evidence="2" type="ORF">TT172_LOCUS9657</name>
</gene>
<protein>
    <submittedName>
        <fullName evidence="2">E8e4a0a6-d204-46b9-ae26-d8f60ba8a40e</fullName>
    </submittedName>
</protein>
<organism evidence="2 3">
    <name type="scientific">Thermothielavioides terrestris</name>
    <dbReference type="NCBI Taxonomy" id="2587410"/>
    <lineage>
        <taxon>Eukaryota</taxon>
        <taxon>Fungi</taxon>
        <taxon>Dikarya</taxon>
        <taxon>Ascomycota</taxon>
        <taxon>Pezizomycotina</taxon>
        <taxon>Sordariomycetes</taxon>
        <taxon>Sordariomycetidae</taxon>
        <taxon>Sordariales</taxon>
        <taxon>Chaetomiaceae</taxon>
        <taxon>Thermothielavioides</taxon>
    </lineage>
</organism>
<evidence type="ECO:0000256" key="1">
    <source>
        <dbReference type="SAM" id="MobiDB-lite"/>
    </source>
</evidence>
<dbReference type="AlphaFoldDB" id="A0A3S4BBI5"/>